<feature type="compositionally biased region" description="Polar residues" evidence="1">
    <location>
        <begin position="68"/>
        <end position="84"/>
    </location>
</feature>
<dbReference type="KEGG" id="cph:Cpha266_1688"/>
<accession>A1BH32</accession>
<evidence type="ECO:0000256" key="1">
    <source>
        <dbReference type="SAM" id="MobiDB-lite"/>
    </source>
</evidence>
<dbReference type="STRING" id="290317.Cpha266_1688"/>
<gene>
    <name evidence="2" type="ordered locus">Cpha266_1688</name>
</gene>
<proteinExistence type="predicted"/>
<keyword evidence="3" id="KW-1185">Reference proteome</keyword>
<protein>
    <submittedName>
        <fullName evidence="2">Uncharacterized protein</fullName>
    </submittedName>
</protein>
<dbReference type="HOGENOM" id="CLU_1831571_0_0_10"/>
<sequence length="140" mass="15466">MEEIKAHYACEGVDLNSDGREEVLVYIMGSFFCGSGGCTLLVLLEVPEGGYAVVSDFPKTRLPVTVSSARNNGWSDTSSPSKQDAFNPKKPSQRKMPEMRVPDISRYSNDACLLYPIGYIAPGTNRRGVTDRRSRNVIRT</sequence>
<dbReference type="OrthoDB" id="5348860at2"/>
<evidence type="ECO:0000313" key="3">
    <source>
        <dbReference type="Proteomes" id="UP000008701"/>
    </source>
</evidence>
<dbReference type="RefSeq" id="WP_011745518.1">
    <property type="nucleotide sequence ID" value="NC_008639.1"/>
</dbReference>
<feature type="region of interest" description="Disordered" evidence="1">
    <location>
        <begin position="68"/>
        <end position="101"/>
    </location>
</feature>
<organism evidence="2 3">
    <name type="scientific">Chlorobium phaeobacteroides (strain DSM 266 / SMG 266 / 2430)</name>
    <dbReference type="NCBI Taxonomy" id="290317"/>
    <lineage>
        <taxon>Bacteria</taxon>
        <taxon>Pseudomonadati</taxon>
        <taxon>Chlorobiota</taxon>
        <taxon>Chlorobiia</taxon>
        <taxon>Chlorobiales</taxon>
        <taxon>Chlorobiaceae</taxon>
        <taxon>Chlorobium/Pelodictyon group</taxon>
        <taxon>Chlorobium</taxon>
    </lineage>
</organism>
<evidence type="ECO:0000313" key="2">
    <source>
        <dbReference type="EMBL" id="ABL65709.1"/>
    </source>
</evidence>
<dbReference type="EMBL" id="CP000492">
    <property type="protein sequence ID" value="ABL65709.1"/>
    <property type="molecule type" value="Genomic_DNA"/>
</dbReference>
<dbReference type="eggNOG" id="COG3187">
    <property type="taxonomic scope" value="Bacteria"/>
</dbReference>
<dbReference type="Proteomes" id="UP000008701">
    <property type="component" value="Chromosome"/>
</dbReference>
<name>A1BH32_CHLPD</name>
<reference evidence="2 3" key="1">
    <citation type="submission" date="2006-12" db="EMBL/GenBank/DDBJ databases">
        <title>Complete sequence of Chlorobium phaeobacteroides DSM 266.</title>
        <authorList>
            <consortium name="US DOE Joint Genome Institute"/>
            <person name="Copeland A."/>
            <person name="Lucas S."/>
            <person name="Lapidus A."/>
            <person name="Barry K."/>
            <person name="Detter J.C."/>
            <person name="Glavina del Rio T."/>
            <person name="Hammon N."/>
            <person name="Israni S."/>
            <person name="Pitluck S."/>
            <person name="Goltsman E."/>
            <person name="Schmutz J."/>
            <person name="Larimer F."/>
            <person name="Land M."/>
            <person name="Hauser L."/>
            <person name="Mikhailova N."/>
            <person name="Li T."/>
            <person name="Overmann J."/>
            <person name="Bryant D.A."/>
            <person name="Richardson P."/>
        </authorList>
    </citation>
    <scope>NUCLEOTIDE SEQUENCE [LARGE SCALE GENOMIC DNA]</scope>
    <source>
        <strain evidence="2 3">DSM 266</strain>
    </source>
</reference>
<dbReference type="AlphaFoldDB" id="A1BH32"/>